<gene>
    <name evidence="4" type="ORF">B0H15DRAFT_31882</name>
</gene>
<comment type="caution">
    <text evidence="4">The sequence shown here is derived from an EMBL/GenBank/DDBJ whole genome shotgun (WGS) entry which is preliminary data.</text>
</comment>
<feature type="transmembrane region" description="Helical" evidence="2">
    <location>
        <begin position="57"/>
        <end position="79"/>
    </location>
</feature>
<dbReference type="EMBL" id="JARJCN010000010">
    <property type="protein sequence ID" value="KAJ7097124.1"/>
    <property type="molecule type" value="Genomic_DNA"/>
</dbReference>
<feature type="transmembrane region" description="Helical" evidence="2">
    <location>
        <begin position="30"/>
        <end position="50"/>
    </location>
</feature>
<protein>
    <recommendedName>
        <fullName evidence="3">DUF6534 domain-containing protein</fullName>
    </recommendedName>
</protein>
<evidence type="ECO:0000256" key="2">
    <source>
        <dbReference type="SAM" id="Phobius"/>
    </source>
</evidence>
<feature type="transmembrane region" description="Helical" evidence="2">
    <location>
        <begin position="140"/>
        <end position="162"/>
    </location>
</feature>
<name>A0AAD6UAD7_9AGAR</name>
<keyword evidence="5" id="KW-1185">Reference proteome</keyword>
<organism evidence="4 5">
    <name type="scientific">Mycena belliarum</name>
    <dbReference type="NCBI Taxonomy" id="1033014"/>
    <lineage>
        <taxon>Eukaryota</taxon>
        <taxon>Fungi</taxon>
        <taxon>Dikarya</taxon>
        <taxon>Basidiomycota</taxon>
        <taxon>Agaricomycotina</taxon>
        <taxon>Agaricomycetes</taxon>
        <taxon>Agaricomycetidae</taxon>
        <taxon>Agaricales</taxon>
        <taxon>Marasmiineae</taxon>
        <taxon>Mycenaceae</taxon>
        <taxon>Mycena</taxon>
    </lineage>
</organism>
<evidence type="ECO:0000313" key="4">
    <source>
        <dbReference type="EMBL" id="KAJ7097124.1"/>
    </source>
</evidence>
<keyword evidence="2" id="KW-1133">Transmembrane helix</keyword>
<dbReference type="PANTHER" id="PTHR40465:SF1">
    <property type="entry name" value="DUF6534 DOMAIN-CONTAINING PROTEIN"/>
    <property type="match status" value="1"/>
</dbReference>
<keyword evidence="2" id="KW-0472">Membrane</keyword>
<dbReference type="PANTHER" id="PTHR40465">
    <property type="entry name" value="CHROMOSOME 1, WHOLE GENOME SHOTGUN SEQUENCE"/>
    <property type="match status" value="1"/>
</dbReference>
<dbReference type="InterPro" id="IPR045339">
    <property type="entry name" value="DUF6534"/>
</dbReference>
<sequence length="254" mass="28073">MITADAFHWFVYGFGDMARLDDTFLNSWDVPLLDGLIGLIVQAFYCWRIYFLLRKGFLIPGLILLVSLIQCAAGVVTAVRAHELGHLSKISTEVVPQTVWLVGGAVADVAIAGVLAWALLRERGKSLPVTQSLITRAIRLIVETNAITASVAVIALILFWGVPQQPTLVVPPTAIMGKLYTNCLITVFNNRVSEGKDSHGSGVKSLNLPRERSGRQQNSLDHNNPVKVHVVRQLEVTFESPMELREYRKPTSFN</sequence>
<proteinExistence type="predicted"/>
<keyword evidence="2" id="KW-0812">Transmembrane</keyword>
<reference evidence="4" key="1">
    <citation type="submission" date="2023-03" db="EMBL/GenBank/DDBJ databases">
        <title>Massive genome expansion in bonnet fungi (Mycena s.s.) driven by repeated elements and novel gene families across ecological guilds.</title>
        <authorList>
            <consortium name="Lawrence Berkeley National Laboratory"/>
            <person name="Harder C.B."/>
            <person name="Miyauchi S."/>
            <person name="Viragh M."/>
            <person name="Kuo A."/>
            <person name="Thoen E."/>
            <person name="Andreopoulos B."/>
            <person name="Lu D."/>
            <person name="Skrede I."/>
            <person name="Drula E."/>
            <person name="Henrissat B."/>
            <person name="Morin E."/>
            <person name="Kohler A."/>
            <person name="Barry K."/>
            <person name="LaButti K."/>
            <person name="Morin E."/>
            <person name="Salamov A."/>
            <person name="Lipzen A."/>
            <person name="Mereny Z."/>
            <person name="Hegedus B."/>
            <person name="Baldrian P."/>
            <person name="Stursova M."/>
            <person name="Weitz H."/>
            <person name="Taylor A."/>
            <person name="Grigoriev I.V."/>
            <person name="Nagy L.G."/>
            <person name="Martin F."/>
            <person name="Kauserud H."/>
        </authorList>
    </citation>
    <scope>NUCLEOTIDE SEQUENCE</scope>
    <source>
        <strain evidence="4">CBHHK173m</strain>
    </source>
</reference>
<feature type="transmembrane region" description="Helical" evidence="2">
    <location>
        <begin position="99"/>
        <end position="120"/>
    </location>
</feature>
<feature type="region of interest" description="Disordered" evidence="1">
    <location>
        <begin position="195"/>
        <end position="222"/>
    </location>
</feature>
<dbReference type="AlphaFoldDB" id="A0AAD6UAD7"/>
<accession>A0AAD6UAD7</accession>
<evidence type="ECO:0000313" key="5">
    <source>
        <dbReference type="Proteomes" id="UP001222325"/>
    </source>
</evidence>
<dbReference type="Pfam" id="PF20152">
    <property type="entry name" value="DUF6534"/>
    <property type="match status" value="1"/>
</dbReference>
<evidence type="ECO:0000256" key="1">
    <source>
        <dbReference type="SAM" id="MobiDB-lite"/>
    </source>
</evidence>
<evidence type="ECO:0000259" key="3">
    <source>
        <dbReference type="Pfam" id="PF20152"/>
    </source>
</evidence>
<feature type="domain" description="DUF6534" evidence="3">
    <location>
        <begin position="105"/>
        <end position="192"/>
    </location>
</feature>
<dbReference type="Proteomes" id="UP001222325">
    <property type="component" value="Unassembled WGS sequence"/>
</dbReference>